<dbReference type="EC" id="3.6.1.7" evidence="1"/>
<evidence type="ECO:0000256" key="3">
    <source>
        <dbReference type="SAM" id="MobiDB-lite"/>
    </source>
</evidence>
<evidence type="ECO:0000313" key="5">
    <source>
        <dbReference type="EnsemblPlants" id="QL07p043496:mrna"/>
    </source>
</evidence>
<feature type="region of interest" description="Disordered" evidence="3">
    <location>
        <begin position="295"/>
        <end position="323"/>
    </location>
</feature>
<dbReference type="InterPro" id="IPR020456">
    <property type="entry name" value="Acylphosphatase"/>
</dbReference>
<dbReference type="InterPro" id="IPR017968">
    <property type="entry name" value="Acylphosphatase_CS"/>
</dbReference>
<name>A0A7N2M8R3_QUELO</name>
<dbReference type="Proteomes" id="UP000594261">
    <property type="component" value="Chromosome 7"/>
</dbReference>
<dbReference type="EMBL" id="LRBV02000007">
    <property type="status" value="NOT_ANNOTATED_CDS"/>
    <property type="molecule type" value="Genomic_DNA"/>
</dbReference>
<evidence type="ECO:0000313" key="6">
    <source>
        <dbReference type="Proteomes" id="UP000594261"/>
    </source>
</evidence>
<reference evidence="5 6" key="1">
    <citation type="journal article" date="2016" name="G3 (Bethesda)">
        <title>First Draft Assembly and Annotation of the Genome of a California Endemic Oak Quercus lobata Nee (Fagaceae).</title>
        <authorList>
            <person name="Sork V.L."/>
            <person name="Fitz-Gibbon S.T."/>
            <person name="Puiu D."/>
            <person name="Crepeau M."/>
            <person name="Gugger P.F."/>
            <person name="Sherman R."/>
            <person name="Stevens K."/>
            <person name="Langley C.H."/>
            <person name="Pellegrini M."/>
            <person name="Salzberg S.L."/>
        </authorList>
    </citation>
    <scope>NUCLEOTIDE SEQUENCE [LARGE SCALE GENOMIC DNA]</scope>
    <source>
        <strain evidence="5 6">cv. SW786</strain>
    </source>
</reference>
<dbReference type="PROSITE" id="PS00151">
    <property type="entry name" value="ACYLPHOSPHATASE_2"/>
    <property type="match status" value="1"/>
</dbReference>
<accession>A0A7N2M8R3</accession>
<feature type="active site" evidence="1">
    <location>
        <position position="250"/>
    </location>
</feature>
<dbReference type="PANTHER" id="PTHR47268">
    <property type="entry name" value="ACYLPHOSPHATASE"/>
    <property type="match status" value="1"/>
</dbReference>
<dbReference type="InterPro" id="IPR001792">
    <property type="entry name" value="Acylphosphatase-like_dom"/>
</dbReference>
<keyword evidence="1" id="KW-0378">Hydrolase</keyword>
<evidence type="ECO:0000256" key="2">
    <source>
        <dbReference type="RuleBase" id="RU004168"/>
    </source>
</evidence>
<dbReference type="Pfam" id="PF00708">
    <property type="entry name" value="Acylphosphatase"/>
    <property type="match status" value="1"/>
</dbReference>
<dbReference type="InParanoid" id="A0A7N2M8R3"/>
<organism evidence="5 6">
    <name type="scientific">Quercus lobata</name>
    <name type="common">Valley oak</name>
    <dbReference type="NCBI Taxonomy" id="97700"/>
    <lineage>
        <taxon>Eukaryota</taxon>
        <taxon>Viridiplantae</taxon>
        <taxon>Streptophyta</taxon>
        <taxon>Embryophyta</taxon>
        <taxon>Tracheophyta</taxon>
        <taxon>Spermatophyta</taxon>
        <taxon>Magnoliopsida</taxon>
        <taxon>eudicotyledons</taxon>
        <taxon>Gunneridae</taxon>
        <taxon>Pentapetalae</taxon>
        <taxon>rosids</taxon>
        <taxon>fabids</taxon>
        <taxon>Fagales</taxon>
        <taxon>Fagaceae</taxon>
        <taxon>Quercus</taxon>
    </lineage>
</organism>
<dbReference type="Gramene" id="QL07p043496:mrna">
    <property type="protein sequence ID" value="QL07p043496:mrna"/>
    <property type="gene ID" value="QL07p043496"/>
</dbReference>
<feature type="active site" evidence="1">
    <location>
        <position position="268"/>
    </location>
</feature>
<dbReference type="Gene3D" id="3.30.70.100">
    <property type="match status" value="1"/>
</dbReference>
<dbReference type="SUPFAM" id="SSF54975">
    <property type="entry name" value="Acylphosphatase/BLUF domain-like"/>
    <property type="match status" value="1"/>
</dbReference>
<feature type="region of interest" description="Disordered" evidence="3">
    <location>
        <begin position="103"/>
        <end position="125"/>
    </location>
</feature>
<protein>
    <recommendedName>
        <fullName evidence="1">acylphosphatase</fullName>
        <ecNumber evidence="1">3.6.1.7</ecNumber>
    </recommendedName>
</protein>
<reference evidence="5" key="2">
    <citation type="submission" date="2021-01" db="UniProtKB">
        <authorList>
            <consortium name="EnsemblPlants"/>
        </authorList>
    </citation>
    <scope>IDENTIFICATION</scope>
</reference>
<dbReference type="FunCoup" id="A0A7N2M8R3">
    <property type="interactions" value="294"/>
</dbReference>
<evidence type="ECO:0000256" key="1">
    <source>
        <dbReference type="PROSITE-ProRule" id="PRU00520"/>
    </source>
</evidence>
<feature type="domain" description="Acylphosphatase-like" evidence="4">
    <location>
        <begin position="235"/>
        <end position="321"/>
    </location>
</feature>
<proteinExistence type="inferred from homology"/>
<feature type="compositionally biased region" description="Low complexity" evidence="3">
    <location>
        <begin position="103"/>
        <end position="113"/>
    </location>
</feature>
<dbReference type="InterPro" id="IPR036046">
    <property type="entry name" value="Acylphosphatase-like_dom_sf"/>
</dbReference>
<sequence>MAPTIPQTLRPLLSQHRTTTATAKFLISRNPAHKWTNTNNNNNNALSSPRLTYFHRPHPHLIPDHLPLSLCHRFLLLRHPLRLLRRLCSPPFRISLTLMTTSQATASDSTQPSNKTPNRMASTIPQPLRPLFSQYRTTTTTAKFLLSRNPAHKWTNTNNNNNNNNAYSSPRLTYFHHPHLNPAHLPLSLCHRFLLPRHPLRLLRRLCSPPFRHSLTLMTTSQATASDSTQPSNKTVRVVIKGRVQGVFYRNWTVENATQLGLKGWVRNRRDGSVEALFSGNPDVVQEMEQRCRRGPPDAMVTGLEVFPSSDDPGSGFKRKPTA</sequence>
<dbReference type="PANTHER" id="PTHR47268:SF4">
    <property type="entry name" value="ACYLPHOSPHATASE"/>
    <property type="match status" value="1"/>
</dbReference>
<comment type="similarity">
    <text evidence="2">Belongs to the acylphosphatase family.</text>
</comment>
<keyword evidence="6" id="KW-1185">Reference proteome</keyword>
<dbReference type="PRINTS" id="PR00112">
    <property type="entry name" value="ACYLPHPHTASE"/>
</dbReference>
<dbReference type="PROSITE" id="PS51160">
    <property type="entry name" value="ACYLPHOSPHATASE_3"/>
    <property type="match status" value="1"/>
</dbReference>
<comment type="catalytic activity">
    <reaction evidence="1">
        <text>an acyl phosphate + H2O = a carboxylate + phosphate + H(+)</text>
        <dbReference type="Rhea" id="RHEA:14965"/>
        <dbReference type="ChEBI" id="CHEBI:15377"/>
        <dbReference type="ChEBI" id="CHEBI:15378"/>
        <dbReference type="ChEBI" id="CHEBI:29067"/>
        <dbReference type="ChEBI" id="CHEBI:43474"/>
        <dbReference type="ChEBI" id="CHEBI:59918"/>
        <dbReference type="EC" id="3.6.1.7"/>
    </reaction>
</comment>
<dbReference type="EnsemblPlants" id="QL07p043496:mrna">
    <property type="protein sequence ID" value="QL07p043496:mrna"/>
    <property type="gene ID" value="QL07p043496"/>
</dbReference>
<feature type="compositionally biased region" description="Polar residues" evidence="3">
    <location>
        <begin position="114"/>
        <end position="125"/>
    </location>
</feature>
<dbReference type="GO" id="GO:0003998">
    <property type="term" value="F:acylphosphatase activity"/>
    <property type="evidence" value="ECO:0007669"/>
    <property type="project" value="UniProtKB-EC"/>
</dbReference>
<evidence type="ECO:0000259" key="4">
    <source>
        <dbReference type="PROSITE" id="PS51160"/>
    </source>
</evidence>
<dbReference type="AlphaFoldDB" id="A0A7N2M8R3"/>